<organism evidence="2 3">
    <name type="scientific">Frankliniella occidentalis</name>
    <name type="common">Western flower thrips</name>
    <name type="synonym">Euthrips occidentalis</name>
    <dbReference type="NCBI Taxonomy" id="133901"/>
    <lineage>
        <taxon>Eukaryota</taxon>
        <taxon>Metazoa</taxon>
        <taxon>Ecdysozoa</taxon>
        <taxon>Arthropoda</taxon>
        <taxon>Hexapoda</taxon>
        <taxon>Insecta</taxon>
        <taxon>Pterygota</taxon>
        <taxon>Neoptera</taxon>
        <taxon>Paraneoptera</taxon>
        <taxon>Thysanoptera</taxon>
        <taxon>Terebrantia</taxon>
        <taxon>Thripoidea</taxon>
        <taxon>Thripidae</taxon>
        <taxon>Frankliniella</taxon>
    </lineage>
</organism>
<dbReference type="KEGG" id="foc:127751300"/>
<keyword evidence="2" id="KW-1185">Reference proteome</keyword>
<accession>A0A9C6X7M3</accession>
<evidence type="ECO:0000256" key="1">
    <source>
        <dbReference type="SAM" id="MobiDB-lite"/>
    </source>
</evidence>
<feature type="region of interest" description="Disordered" evidence="1">
    <location>
        <begin position="178"/>
        <end position="208"/>
    </location>
</feature>
<dbReference type="RefSeq" id="XP_052130599.1">
    <property type="nucleotide sequence ID" value="XM_052274639.1"/>
</dbReference>
<sequence length="234" mass="25723">MPYLYKSGRQRVVKRPLFQVWCGGCGRGRGAGPPGASPQSPTRASSHQWQSSSQLDPVNKKDLTAVYRVLHSCTFCKGERVYRASAPPFRHYVADVPASAANWSAWLGLGVAGRAGAAKASARNKTPSSDQRVGLSPALLSSISLQHRRMWNSDYSYLPKDESAESECASRAIEVSPPRLTSWTSPGRRRSITRHRRETSAAAGRSEEELRIALVECGRGLYPDDPYTQHPADR</sequence>
<protein>
    <submittedName>
        <fullName evidence="3">Uncharacterized protein LOC127751300</fullName>
    </submittedName>
</protein>
<dbReference type="Proteomes" id="UP000504606">
    <property type="component" value="Unplaced"/>
</dbReference>
<feature type="region of interest" description="Disordered" evidence="1">
    <location>
        <begin position="29"/>
        <end position="55"/>
    </location>
</feature>
<evidence type="ECO:0000313" key="3">
    <source>
        <dbReference type="RefSeq" id="XP_052130599.1"/>
    </source>
</evidence>
<reference evidence="3" key="1">
    <citation type="submission" date="2025-08" db="UniProtKB">
        <authorList>
            <consortium name="RefSeq"/>
        </authorList>
    </citation>
    <scope>IDENTIFICATION</scope>
    <source>
        <tissue evidence="3">Whole organism</tissue>
    </source>
</reference>
<feature type="compositionally biased region" description="Polar residues" evidence="1">
    <location>
        <begin position="37"/>
        <end position="55"/>
    </location>
</feature>
<feature type="compositionally biased region" description="Basic residues" evidence="1">
    <location>
        <begin position="187"/>
        <end position="197"/>
    </location>
</feature>
<dbReference type="GeneID" id="127751300"/>
<proteinExistence type="predicted"/>
<gene>
    <name evidence="3" type="primary">LOC127751300</name>
</gene>
<name>A0A9C6X7M3_FRAOC</name>
<evidence type="ECO:0000313" key="2">
    <source>
        <dbReference type="Proteomes" id="UP000504606"/>
    </source>
</evidence>
<dbReference type="AlphaFoldDB" id="A0A9C6X7M3"/>